<dbReference type="InterPro" id="IPR036888">
    <property type="entry name" value="DNA_integrity_DisA_N_sf"/>
</dbReference>
<evidence type="ECO:0000256" key="6">
    <source>
        <dbReference type="HAMAP-Rule" id="MF_00838"/>
    </source>
</evidence>
<dbReference type="HAMAP" id="MF_00838">
    <property type="entry name" value="DacB"/>
    <property type="match status" value="1"/>
</dbReference>
<dbReference type="PROSITE" id="PS51794">
    <property type="entry name" value="DAC"/>
    <property type="match status" value="1"/>
</dbReference>
<evidence type="ECO:0000313" key="9">
    <source>
        <dbReference type="Proteomes" id="UP000626844"/>
    </source>
</evidence>
<keyword evidence="2 6" id="KW-0808">Transferase</keyword>
<keyword evidence="6" id="KW-0812">Transmembrane</keyword>
<dbReference type="Pfam" id="PF02457">
    <property type="entry name" value="DAC"/>
    <property type="match status" value="1"/>
</dbReference>
<keyword evidence="6" id="KW-1133">Transmembrane helix</keyword>
<dbReference type="EC" id="2.7.7.85" evidence="6"/>
<evidence type="ECO:0000256" key="2">
    <source>
        <dbReference type="ARBA" id="ARBA00022679"/>
    </source>
</evidence>
<reference evidence="8" key="1">
    <citation type="submission" date="2020-09" db="EMBL/GenBank/DDBJ databases">
        <title>A novel bacterium of genus Bacillus, isolated from South China Sea.</title>
        <authorList>
            <person name="Huang H."/>
            <person name="Mo K."/>
            <person name="Hu Y."/>
        </authorList>
    </citation>
    <scope>NUCLEOTIDE SEQUENCE</scope>
    <source>
        <strain evidence="8">IB182487</strain>
    </source>
</reference>
<keyword evidence="6" id="KW-0472">Membrane</keyword>
<dbReference type="GO" id="GO:0004016">
    <property type="term" value="F:adenylate cyclase activity"/>
    <property type="evidence" value="ECO:0007669"/>
    <property type="project" value="UniProtKB-UniRule"/>
</dbReference>
<evidence type="ECO:0000259" key="7">
    <source>
        <dbReference type="PROSITE" id="PS51794"/>
    </source>
</evidence>
<comment type="subunit">
    <text evidence="6">Probably oligomerizes.</text>
</comment>
<comment type="similarity">
    <text evidence="6">Belongs to the adenylate cyclase family. DacB/CdaS subfamily.</text>
</comment>
<dbReference type="NCBIfam" id="NF038328">
    <property type="entry name" value="c-di-AMP_CdaS"/>
    <property type="match status" value="1"/>
</dbReference>
<protein>
    <recommendedName>
        <fullName evidence="6">Diadenylate cyclase</fullName>
        <shortName evidence="6">DAC</shortName>
        <ecNumber evidence="6">2.7.7.85</ecNumber>
    </recommendedName>
    <alternativeName>
        <fullName evidence="6">Cyclic-di-AMP synthase</fullName>
        <shortName evidence="6">c-di-AMP synthase</shortName>
    </alternativeName>
</protein>
<dbReference type="InterPro" id="IPR019457">
    <property type="entry name" value="CdaS_N"/>
</dbReference>
<sequence>MLADENEILKTVRGQIKSHLQKIIDESSKMVHSLENKSDCLLCDLDHIKDLFIEIQSSASSFYLEAYLSPYTTKYVELSKAIHHLSERRHGALIVVERNMPAEPLLNQGVLVHAHLSASLIESIFYPGNPLHDGALLVRGNIIESASNVLPLSPRDIGTKKVGTRHLAALGLTELTDALVLVVSEETGKMSFAKDGTLYPISTEKHI</sequence>
<dbReference type="InterPro" id="IPR003390">
    <property type="entry name" value="DNA_integrity_scan_DisA_N"/>
</dbReference>
<evidence type="ECO:0000256" key="5">
    <source>
        <dbReference type="ARBA" id="ARBA00022840"/>
    </source>
</evidence>
<evidence type="ECO:0000256" key="3">
    <source>
        <dbReference type="ARBA" id="ARBA00022695"/>
    </source>
</evidence>
<dbReference type="InterPro" id="IPR053472">
    <property type="entry name" value="DAC_CdaS-like"/>
</dbReference>
<dbReference type="Proteomes" id="UP000626844">
    <property type="component" value="Unassembled WGS sequence"/>
</dbReference>
<dbReference type="GO" id="GO:0006171">
    <property type="term" value="P:cAMP biosynthetic process"/>
    <property type="evidence" value="ECO:0007669"/>
    <property type="project" value="InterPro"/>
</dbReference>
<evidence type="ECO:0000256" key="4">
    <source>
        <dbReference type="ARBA" id="ARBA00022741"/>
    </source>
</evidence>
<keyword evidence="9" id="KW-1185">Reference proteome</keyword>
<comment type="caution">
    <text evidence="8">The sequence shown here is derived from an EMBL/GenBank/DDBJ whole genome shotgun (WGS) entry which is preliminary data.</text>
</comment>
<dbReference type="GO" id="GO:0005524">
    <property type="term" value="F:ATP binding"/>
    <property type="evidence" value="ECO:0007669"/>
    <property type="project" value="UniProtKB-UniRule"/>
</dbReference>
<dbReference type="Gene3D" id="3.40.1700.10">
    <property type="entry name" value="DNA integrity scanning protein, DisA, N-terminal domain"/>
    <property type="match status" value="1"/>
</dbReference>
<organism evidence="8 9">
    <name type="scientific">Metabacillus arenae</name>
    <dbReference type="NCBI Taxonomy" id="2771434"/>
    <lineage>
        <taxon>Bacteria</taxon>
        <taxon>Bacillati</taxon>
        <taxon>Bacillota</taxon>
        <taxon>Bacilli</taxon>
        <taxon>Bacillales</taxon>
        <taxon>Bacillaceae</taxon>
        <taxon>Metabacillus</taxon>
    </lineage>
</organism>
<dbReference type="InterPro" id="IPR050338">
    <property type="entry name" value="DisA"/>
</dbReference>
<dbReference type="Pfam" id="PF10372">
    <property type="entry name" value="CdaS_N"/>
    <property type="match status" value="1"/>
</dbReference>
<dbReference type="PANTHER" id="PTHR34185:SF2">
    <property type="entry name" value="CYCLIC DI-AMP SYNTHASE CDAS"/>
    <property type="match status" value="1"/>
</dbReference>
<dbReference type="GO" id="GO:0106408">
    <property type="term" value="F:diadenylate cyclase activity"/>
    <property type="evidence" value="ECO:0007669"/>
    <property type="project" value="UniProtKB-EC"/>
</dbReference>
<dbReference type="Gene3D" id="1.10.287.770">
    <property type="entry name" value="YojJ-like"/>
    <property type="match status" value="1"/>
</dbReference>
<dbReference type="InterPro" id="IPR034693">
    <property type="entry name" value="CdaS"/>
</dbReference>
<keyword evidence="6" id="KW-1003">Cell membrane</keyword>
<dbReference type="EMBL" id="JACXAI010000002">
    <property type="protein sequence ID" value="MBD1379021.1"/>
    <property type="molecule type" value="Genomic_DNA"/>
</dbReference>
<keyword evidence="5 6" id="KW-0067">ATP-binding</keyword>
<keyword evidence="3 6" id="KW-0548">Nucleotidyltransferase</keyword>
<accession>A0A926RVM4</accession>
<dbReference type="SUPFAM" id="SSF143597">
    <property type="entry name" value="YojJ-like"/>
    <property type="match status" value="1"/>
</dbReference>
<keyword evidence="4 6" id="KW-0547">Nucleotide-binding</keyword>
<dbReference type="RefSeq" id="WP_191155269.1">
    <property type="nucleotide sequence ID" value="NZ_JACXAI010000002.1"/>
</dbReference>
<dbReference type="AlphaFoldDB" id="A0A926RVM4"/>
<proteinExistence type="inferred from homology"/>
<comment type="function">
    <text evidence="6">Catalyzes the condensation of 2 ATP molecules into cyclic di-AMP (c-di-AMP), a second messenger used to regulate differing processes in different bacteria.</text>
</comment>
<dbReference type="PANTHER" id="PTHR34185">
    <property type="entry name" value="DIADENYLATE CYCLASE"/>
    <property type="match status" value="1"/>
</dbReference>
<evidence type="ECO:0000256" key="1">
    <source>
        <dbReference type="ARBA" id="ARBA00000877"/>
    </source>
</evidence>
<evidence type="ECO:0000313" key="8">
    <source>
        <dbReference type="EMBL" id="MBD1379021.1"/>
    </source>
</evidence>
<gene>
    <name evidence="6" type="primary">dacB</name>
    <name evidence="8" type="ORF">IC621_02155</name>
</gene>
<feature type="domain" description="DAC" evidence="7">
    <location>
        <begin position="56"/>
        <end position="204"/>
    </location>
</feature>
<name>A0A926RVM4_9BACI</name>
<comment type="catalytic activity">
    <reaction evidence="1 6">
        <text>2 ATP = 3',3'-c-di-AMP + 2 diphosphate</text>
        <dbReference type="Rhea" id="RHEA:35655"/>
        <dbReference type="ChEBI" id="CHEBI:30616"/>
        <dbReference type="ChEBI" id="CHEBI:33019"/>
        <dbReference type="ChEBI" id="CHEBI:71500"/>
        <dbReference type="EC" id="2.7.7.85"/>
    </reaction>
</comment>